<evidence type="ECO:0000313" key="2">
    <source>
        <dbReference type="Proteomes" id="UP000289340"/>
    </source>
</evidence>
<name>A0A445JU70_GLYSO</name>
<gene>
    <name evidence="1" type="ORF">D0Y65_017255</name>
</gene>
<proteinExistence type="predicted"/>
<sequence length="220" mass="24606">MELSTKTRKKFGDDGGFWEDWYVTYTVHGQTCSLCLVRDYDKHDNLNKVSFILLDLGLGFRTLCLHIETTSETGFLRINSTQSIPWTKTNRTVDARDDVVDTKVYLDGNANQRNDLIVLECKKNSTDHDEETNVVTVAHYFADSRGRAFNIDDELGIGLSVVAKVRVSNGQLDITVEGPEQHPASALFCMFDQVNRTGIWKPTMCPHCAQPRSSASAPAA</sequence>
<dbReference type="AlphaFoldDB" id="A0A445JU70"/>
<keyword evidence="2" id="KW-1185">Reference proteome</keyword>
<reference evidence="1 2" key="1">
    <citation type="submission" date="2018-09" db="EMBL/GenBank/DDBJ databases">
        <title>A high-quality reference genome of wild soybean provides a powerful tool to mine soybean genomes.</title>
        <authorList>
            <person name="Xie M."/>
            <person name="Chung C.Y.L."/>
            <person name="Li M.-W."/>
            <person name="Wong F.-L."/>
            <person name="Chan T.-F."/>
            <person name="Lam H.-M."/>
        </authorList>
    </citation>
    <scope>NUCLEOTIDE SEQUENCE [LARGE SCALE GENOMIC DNA]</scope>
    <source>
        <strain evidence="2">cv. W05</strain>
        <tissue evidence="1">Hypocotyl of etiolated seedlings</tissue>
    </source>
</reference>
<dbReference type="Gramene" id="XM_028385731.1">
    <property type="protein sequence ID" value="XP_028241532.1"/>
    <property type="gene ID" value="LOC114419916"/>
</dbReference>
<accession>A0A445JU70</accession>
<protein>
    <submittedName>
        <fullName evidence="1">Uncharacterized protein</fullName>
    </submittedName>
</protein>
<evidence type="ECO:0000313" key="1">
    <source>
        <dbReference type="EMBL" id="RZC02010.1"/>
    </source>
</evidence>
<organism evidence="1 2">
    <name type="scientific">Glycine soja</name>
    <name type="common">Wild soybean</name>
    <dbReference type="NCBI Taxonomy" id="3848"/>
    <lineage>
        <taxon>Eukaryota</taxon>
        <taxon>Viridiplantae</taxon>
        <taxon>Streptophyta</taxon>
        <taxon>Embryophyta</taxon>
        <taxon>Tracheophyta</taxon>
        <taxon>Spermatophyta</taxon>
        <taxon>Magnoliopsida</taxon>
        <taxon>eudicotyledons</taxon>
        <taxon>Gunneridae</taxon>
        <taxon>Pentapetalae</taxon>
        <taxon>rosids</taxon>
        <taxon>fabids</taxon>
        <taxon>Fabales</taxon>
        <taxon>Fabaceae</taxon>
        <taxon>Papilionoideae</taxon>
        <taxon>50 kb inversion clade</taxon>
        <taxon>NPAAA clade</taxon>
        <taxon>indigoferoid/millettioid clade</taxon>
        <taxon>Phaseoleae</taxon>
        <taxon>Glycine</taxon>
        <taxon>Glycine subgen. Soja</taxon>
    </lineage>
</organism>
<comment type="caution">
    <text evidence="1">The sequence shown here is derived from an EMBL/GenBank/DDBJ whole genome shotgun (WGS) entry which is preliminary data.</text>
</comment>
<dbReference type="EMBL" id="QZWG01000007">
    <property type="protein sequence ID" value="RZC02010.1"/>
    <property type="molecule type" value="Genomic_DNA"/>
</dbReference>
<dbReference type="Proteomes" id="UP000289340">
    <property type="component" value="Chromosome 7"/>
</dbReference>